<comment type="caution">
    <text evidence="1">The sequence shown here is derived from an EMBL/GenBank/DDBJ whole genome shotgun (WGS) entry which is preliminary data.</text>
</comment>
<dbReference type="Proteomes" id="UP000305709">
    <property type="component" value="Unassembled WGS sequence"/>
</dbReference>
<name>A0A5C4N8J9_9RHOB</name>
<dbReference type="AlphaFoldDB" id="A0A5C4N8J9"/>
<dbReference type="OrthoDB" id="7691501at2"/>
<dbReference type="RefSeq" id="WP_139082179.1">
    <property type="nucleotide sequence ID" value="NZ_VDFV01000019.1"/>
</dbReference>
<keyword evidence="2" id="KW-1185">Reference proteome</keyword>
<dbReference type="PROSITE" id="PS51257">
    <property type="entry name" value="PROKAR_LIPOPROTEIN"/>
    <property type="match status" value="1"/>
</dbReference>
<protein>
    <recommendedName>
        <fullName evidence="3">Lipoprotein</fullName>
    </recommendedName>
</protein>
<sequence>MRRLVSSLGLAAVLLAGCETGPVDPERAAQVCERRAQGAQGPTGAVTLGASSDEGPFGAVQIGVSGDYLAGRDPLAVYEDCVIQRTGAPPIRPPRLRS</sequence>
<dbReference type="EMBL" id="VDFV01000019">
    <property type="protein sequence ID" value="TNC70367.1"/>
    <property type="molecule type" value="Genomic_DNA"/>
</dbReference>
<evidence type="ECO:0000313" key="1">
    <source>
        <dbReference type="EMBL" id="TNC70367.1"/>
    </source>
</evidence>
<reference evidence="1 2" key="1">
    <citation type="submission" date="2019-06" db="EMBL/GenBank/DDBJ databases">
        <authorList>
            <person name="Jiang L."/>
        </authorList>
    </citation>
    <scope>NUCLEOTIDE SEQUENCE [LARGE SCALE GENOMIC DNA]</scope>
    <source>
        <strain evidence="1 2">YIM 48858</strain>
    </source>
</reference>
<evidence type="ECO:0008006" key="3">
    <source>
        <dbReference type="Google" id="ProtNLM"/>
    </source>
</evidence>
<proteinExistence type="predicted"/>
<gene>
    <name evidence="1" type="ORF">FHG71_13305</name>
</gene>
<evidence type="ECO:0000313" key="2">
    <source>
        <dbReference type="Proteomes" id="UP000305709"/>
    </source>
</evidence>
<accession>A0A5C4N8J9</accession>
<organism evidence="1 2">
    <name type="scientific">Rubellimicrobium roseum</name>
    <dbReference type="NCBI Taxonomy" id="687525"/>
    <lineage>
        <taxon>Bacteria</taxon>
        <taxon>Pseudomonadati</taxon>
        <taxon>Pseudomonadota</taxon>
        <taxon>Alphaproteobacteria</taxon>
        <taxon>Rhodobacterales</taxon>
        <taxon>Roseobacteraceae</taxon>
        <taxon>Rubellimicrobium</taxon>
    </lineage>
</organism>